<evidence type="ECO:0000256" key="4">
    <source>
        <dbReference type="ARBA" id="ARBA00022870"/>
    </source>
</evidence>
<keyword evidence="3" id="KW-0964">Secreted</keyword>
<dbReference type="GO" id="GO:0033644">
    <property type="term" value="C:host cell membrane"/>
    <property type="evidence" value="ECO:0007669"/>
    <property type="project" value="UniProtKB-SubCell"/>
</dbReference>
<evidence type="ECO:0000256" key="6">
    <source>
        <dbReference type="ARBA" id="ARBA00035650"/>
    </source>
</evidence>
<dbReference type="GO" id="GO:0005576">
    <property type="term" value="C:extracellular region"/>
    <property type="evidence" value="ECO:0007669"/>
    <property type="project" value="UniProtKB-SubCell"/>
</dbReference>
<organism evidence="8 9">
    <name type="scientific">Izhakiella capsodis</name>
    <dbReference type="NCBI Taxonomy" id="1367852"/>
    <lineage>
        <taxon>Bacteria</taxon>
        <taxon>Pseudomonadati</taxon>
        <taxon>Pseudomonadota</taxon>
        <taxon>Gammaproteobacteria</taxon>
        <taxon>Enterobacterales</taxon>
        <taxon>Erwiniaceae</taxon>
        <taxon>Izhakiella</taxon>
    </lineage>
</organism>
<keyword evidence="4" id="KW-0472">Membrane</keyword>
<keyword evidence="9" id="KW-1185">Reference proteome</keyword>
<evidence type="ECO:0000256" key="1">
    <source>
        <dbReference type="ARBA" id="ARBA00004379"/>
    </source>
</evidence>
<dbReference type="RefSeq" id="WP_092879538.1">
    <property type="nucleotide sequence ID" value="NZ_FOVC01000013.1"/>
</dbReference>
<evidence type="ECO:0000256" key="3">
    <source>
        <dbReference type="ARBA" id="ARBA00022525"/>
    </source>
</evidence>
<comment type="subcellular location">
    <subcellularLocation>
        <location evidence="1">Host membrane</location>
        <topology evidence="1">Single-pass membrane protein</topology>
    </subcellularLocation>
    <subcellularLocation>
        <location evidence="2">Secreted</location>
    </subcellularLocation>
</comment>
<comment type="similarity">
    <text evidence="6">Belongs to the SctB/SipC family.</text>
</comment>
<evidence type="ECO:0000256" key="7">
    <source>
        <dbReference type="SAM" id="MobiDB-lite"/>
    </source>
</evidence>
<dbReference type="Pfam" id="PF09599">
    <property type="entry name" value="IpaC_SipC"/>
    <property type="match status" value="1"/>
</dbReference>
<evidence type="ECO:0000313" key="9">
    <source>
        <dbReference type="Proteomes" id="UP000242222"/>
    </source>
</evidence>
<accession>A0A1I5AWE1</accession>
<dbReference type="OrthoDB" id="6619809at2"/>
<dbReference type="EMBL" id="FOVC01000013">
    <property type="protein sequence ID" value="SFN66757.1"/>
    <property type="molecule type" value="Genomic_DNA"/>
</dbReference>
<keyword evidence="5" id="KW-0843">Virulence</keyword>
<dbReference type="InterPro" id="IPR005427">
    <property type="entry name" value="BipC/SctB"/>
</dbReference>
<sequence length="333" mass="35284">MQIVNNNIKFSGVSLADVSNNTAKVNQREDTPVKALAADTTTPEACTYLFAMQKATWEPGKSSNPANSSSIKISNNPSANHVPNNSEHSSYINMIGSEEMIDAENIFTIVSQNIERTQMLQSAEDSTRAYDAAGRAGNKMISSAQDNLTGVISGGVVNIGATGLGSYKSIKALNEESGSIERNLGPARTLKTGVANNEHVIDSSPGENMTLSPTTRSVMSQSHADDIDQSISMEHAHNKIQIETNKARIKADALMQGGKLGQGLMESGFNVSAAGEQKQAELARADREVNNALADVQTQIAKRAAEARATMNNAIDSALNNNSAAISGMADRT</sequence>
<evidence type="ECO:0000313" key="8">
    <source>
        <dbReference type="EMBL" id="SFN66757.1"/>
    </source>
</evidence>
<dbReference type="PRINTS" id="PR01608">
    <property type="entry name" value="BACINVASINC"/>
</dbReference>
<dbReference type="STRING" id="1367852.SAMN05216516_11353"/>
<protein>
    <submittedName>
        <fullName evidence="8">Invasin protein C (IpaC_SipC)</fullName>
    </submittedName>
</protein>
<gene>
    <name evidence="8" type="ORF">SAMN05216516_11353</name>
</gene>
<evidence type="ECO:0000256" key="2">
    <source>
        <dbReference type="ARBA" id="ARBA00004613"/>
    </source>
</evidence>
<dbReference type="Proteomes" id="UP000242222">
    <property type="component" value="Unassembled WGS sequence"/>
</dbReference>
<feature type="compositionally biased region" description="Low complexity" evidence="7">
    <location>
        <begin position="61"/>
        <end position="80"/>
    </location>
</feature>
<proteinExistence type="inferred from homology"/>
<keyword evidence="4" id="KW-1043">Host membrane</keyword>
<name>A0A1I5AWE1_9GAMM</name>
<feature type="region of interest" description="Disordered" evidence="7">
    <location>
        <begin position="58"/>
        <end position="86"/>
    </location>
</feature>
<evidence type="ECO:0000256" key="5">
    <source>
        <dbReference type="ARBA" id="ARBA00023026"/>
    </source>
</evidence>
<dbReference type="AlphaFoldDB" id="A0A1I5AWE1"/>
<reference evidence="9" key="1">
    <citation type="submission" date="2016-10" db="EMBL/GenBank/DDBJ databases">
        <authorList>
            <person name="Varghese N."/>
            <person name="Submissions S."/>
        </authorList>
    </citation>
    <scope>NUCLEOTIDE SEQUENCE [LARGE SCALE GENOMIC DNA]</scope>
    <source>
        <strain evidence="9">N6PO6</strain>
    </source>
</reference>